<comment type="similarity">
    <text evidence="2">Belongs to the acyltransferase 3 family.</text>
</comment>
<organism evidence="9 10">
    <name type="scientific">Leptospira yasudae</name>
    <dbReference type="NCBI Taxonomy" id="2202201"/>
    <lineage>
        <taxon>Bacteria</taxon>
        <taxon>Pseudomonadati</taxon>
        <taxon>Spirochaetota</taxon>
        <taxon>Spirochaetia</taxon>
        <taxon>Leptospirales</taxon>
        <taxon>Leptospiraceae</taxon>
        <taxon>Leptospira</taxon>
    </lineage>
</organism>
<feature type="transmembrane region" description="Helical" evidence="7">
    <location>
        <begin position="261"/>
        <end position="280"/>
    </location>
</feature>
<name>A0A6N4QWX4_9LEPT</name>
<dbReference type="AlphaFoldDB" id="A0A6N4QWX4"/>
<keyword evidence="5 7" id="KW-1133">Transmembrane helix</keyword>
<dbReference type="PANTHER" id="PTHR40074:SF2">
    <property type="entry name" value="O-ACETYLTRANSFERASE WECH"/>
    <property type="match status" value="1"/>
</dbReference>
<dbReference type="Pfam" id="PF01757">
    <property type="entry name" value="Acyl_transf_3"/>
    <property type="match status" value="1"/>
</dbReference>
<reference evidence="9 10" key="1">
    <citation type="journal article" date="2019" name="PLoS Negl. Trop. Dis.">
        <title>Revisiting the worldwide diversity of Leptospira species in the environment.</title>
        <authorList>
            <person name="Vincent A.T."/>
            <person name="Schiettekatte O."/>
            <person name="Bourhy P."/>
            <person name="Veyrier F.J."/>
            <person name="Picardeau M."/>
        </authorList>
    </citation>
    <scope>NUCLEOTIDE SEQUENCE [LARGE SCALE GENOMIC DNA]</scope>
    <source>
        <strain evidence="9 10">201702445</strain>
    </source>
</reference>
<accession>A0A6N4QWX4</accession>
<feature type="transmembrane region" description="Helical" evidence="7">
    <location>
        <begin position="145"/>
        <end position="173"/>
    </location>
</feature>
<gene>
    <name evidence="9" type="ORF">EHQ83_18045</name>
</gene>
<dbReference type="Proteomes" id="UP000297613">
    <property type="component" value="Unassembled WGS sequence"/>
</dbReference>
<feature type="transmembrane region" description="Helical" evidence="7">
    <location>
        <begin position="218"/>
        <end position="237"/>
    </location>
</feature>
<dbReference type="GO" id="GO:0016413">
    <property type="term" value="F:O-acetyltransferase activity"/>
    <property type="evidence" value="ECO:0007669"/>
    <property type="project" value="TreeGrafter"/>
</dbReference>
<keyword evidence="3" id="KW-1003">Cell membrane</keyword>
<evidence type="ECO:0000256" key="2">
    <source>
        <dbReference type="ARBA" id="ARBA00007400"/>
    </source>
</evidence>
<feature type="transmembrane region" description="Helical" evidence="7">
    <location>
        <begin position="80"/>
        <end position="103"/>
    </location>
</feature>
<keyword evidence="4 7" id="KW-0812">Transmembrane</keyword>
<feature type="domain" description="Acyltransferase 3" evidence="8">
    <location>
        <begin position="47"/>
        <end position="367"/>
    </location>
</feature>
<dbReference type="GO" id="GO:0005886">
    <property type="term" value="C:plasma membrane"/>
    <property type="evidence" value="ECO:0007669"/>
    <property type="project" value="UniProtKB-SubCell"/>
</dbReference>
<feature type="transmembrane region" description="Helical" evidence="7">
    <location>
        <begin position="6"/>
        <end position="29"/>
    </location>
</feature>
<evidence type="ECO:0000313" key="10">
    <source>
        <dbReference type="Proteomes" id="UP000297613"/>
    </source>
</evidence>
<feature type="transmembrane region" description="Helical" evidence="7">
    <location>
        <begin position="286"/>
        <end position="303"/>
    </location>
</feature>
<evidence type="ECO:0000313" key="9">
    <source>
        <dbReference type="EMBL" id="TGL79590.1"/>
    </source>
</evidence>
<evidence type="ECO:0000256" key="5">
    <source>
        <dbReference type="ARBA" id="ARBA00022989"/>
    </source>
</evidence>
<keyword evidence="9" id="KW-0808">Transferase</keyword>
<feature type="transmembrane region" description="Helical" evidence="7">
    <location>
        <begin position="315"/>
        <end position="340"/>
    </location>
</feature>
<feature type="transmembrane region" description="Helical" evidence="7">
    <location>
        <begin position="352"/>
        <end position="375"/>
    </location>
</feature>
<feature type="transmembrane region" description="Helical" evidence="7">
    <location>
        <begin position="115"/>
        <end position="133"/>
    </location>
</feature>
<evidence type="ECO:0000256" key="7">
    <source>
        <dbReference type="SAM" id="Phobius"/>
    </source>
</evidence>
<protein>
    <submittedName>
        <fullName evidence="9">Acyltransferase</fullName>
    </submittedName>
</protein>
<dbReference type="RefSeq" id="WP_135570769.1">
    <property type="nucleotide sequence ID" value="NZ_RQGK01000021.1"/>
</dbReference>
<dbReference type="InterPro" id="IPR002656">
    <property type="entry name" value="Acyl_transf_3_dom"/>
</dbReference>
<evidence type="ECO:0000256" key="1">
    <source>
        <dbReference type="ARBA" id="ARBA00004651"/>
    </source>
</evidence>
<sequence length="397" mass="44630">MTSNLSLFIDLFGLCILFFICILSNRPSLILLSDPPKNGSGGGRSESVDFIRGLAITGIVFIHVNSYYQYFGPDQNASVLTLFLSNLSRFGVPAFILSSGIFLKPTNFRDYWKPKILSLLVPYFIVSLLAAYIKLGTFPDIREYLYGILLGTWCAPYYFVPLLVSFYLIFPAMNAIRTKYNTKKAALIFLSASLLLNFAANHAFRFSENTAVKTIEPILFGGFLFFFTFGLLAGKWFKAPGEFLNFSEEPGSPLPYSLRKLLWTGISIYLTVVFLAGILWKFDSSNHLLFYPLAMFLFLFFWAENAQKRKGHKTLIPVFAFVGKNSMGIFLLHPILIHLMHAWSPFAWGEGFSWVAIAITGFVNVALPLGAWLLVTKSMDWVVSFGNSRKVDGTPAE</sequence>
<evidence type="ECO:0000256" key="4">
    <source>
        <dbReference type="ARBA" id="ARBA00022692"/>
    </source>
</evidence>
<comment type="caution">
    <text evidence="9">The sequence shown here is derived from an EMBL/GenBank/DDBJ whole genome shotgun (WGS) entry which is preliminary data.</text>
</comment>
<keyword evidence="6 7" id="KW-0472">Membrane</keyword>
<evidence type="ECO:0000256" key="3">
    <source>
        <dbReference type="ARBA" id="ARBA00022475"/>
    </source>
</evidence>
<dbReference type="PANTHER" id="PTHR40074">
    <property type="entry name" value="O-ACETYLTRANSFERASE WECH"/>
    <property type="match status" value="1"/>
</dbReference>
<comment type="subcellular location">
    <subcellularLocation>
        <location evidence="1">Cell membrane</location>
        <topology evidence="1">Multi-pass membrane protein</topology>
    </subcellularLocation>
</comment>
<proteinExistence type="inferred from homology"/>
<dbReference type="GO" id="GO:0009246">
    <property type="term" value="P:enterobacterial common antigen biosynthetic process"/>
    <property type="evidence" value="ECO:0007669"/>
    <property type="project" value="TreeGrafter"/>
</dbReference>
<feature type="transmembrane region" description="Helical" evidence="7">
    <location>
        <begin position="185"/>
        <end position="206"/>
    </location>
</feature>
<dbReference type="EMBL" id="RQGM01000075">
    <property type="protein sequence ID" value="TGL79590.1"/>
    <property type="molecule type" value="Genomic_DNA"/>
</dbReference>
<evidence type="ECO:0000256" key="6">
    <source>
        <dbReference type="ARBA" id="ARBA00023136"/>
    </source>
</evidence>
<keyword evidence="9" id="KW-0012">Acyltransferase</keyword>
<evidence type="ECO:0000259" key="8">
    <source>
        <dbReference type="Pfam" id="PF01757"/>
    </source>
</evidence>